<dbReference type="InterPro" id="IPR003598">
    <property type="entry name" value="Ig_sub2"/>
</dbReference>
<proteinExistence type="predicted"/>
<dbReference type="FunFam" id="2.60.40.10:FF:000032">
    <property type="entry name" value="palladin isoform X1"/>
    <property type="match status" value="1"/>
</dbReference>
<reference evidence="6" key="1">
    <citation type="submission" date="2020-11" db="EMBL/GenBank/DDBJ databases">
        <authorList>
            <person name="Tran Van P."/>
        </authorList>
    </citation>
    <scope>NUCLEOTIDE SEQUENCE</scope>
</reference>
<feature type="domain" description="Ig-like" evidence="5">
    <location>
        <begin position="212"/>
        <end position="297"/>
    </location>
</feature>
<feature type="region of interest" description="Disordered" evidence="4">
    <location>
        <begin position="243"/>
        <end position="263"/>
    </location>
</feature>
<dbReference type="Gene3D" id="2.60.40.10">
    <property type="entry name" value="Immunoglobulins"/>
    <property type="match status" value="4"/>
</dbReference>
<dbReference type="CDD" id="cd00063">
    <property type="entry name" value="FN3"/>
    <property type="match status" value="1"/>
</dbReference>
<dbReference type="Pfam" id="PF07679">
    <property type="entry name" value="I-set"/>
    <property type="match status" value="1"/>
</dbReference>
<dbReference type="InterPro" id="IPR050958">
    <property type="entry name" value="Cell_Adh-Cytoskel_Orgn"/>
</dbReference>
<dbReference type="InterPro" id="IPR003599">
    <property type="entry name" value="Ig_sub"/>
</dbReference>
<evidence type="ECO:0000259" key="5">
    <source>
        <dbReference type="PROSITE" id="PS50835"/>
    </source>
</evidence>
<feature type="domain" description="Ig-like" evidence="5">
    <location>
        <begin position="304"/>
        <end position="392"/>
    </location>
</feature>
<evidence type="ECO:0000256" key="2">
    <source>
        <dbReference type="ARBA" id="ARBA00023157"/>
    </source>
</evidence>
<dbReference type="EMBL" id="OE001724">
    <property type="protein sequence ID" value="CAD7457479.1"/>
    <property type="molecule type" value="Genomic_DNA"/>
</dbReference>
<organism evidence="6">
    <name type="scientific">Timema tahoe</name>
    <dbReference type="NCBI Taxonomy" id="61484"/>
    <lineage>
        <taxon>Eukaryota</taxon>
        <taxon>Metazoa</taxon>
        <taxon>Ecdysozoa</taxon>
        <taxon>Arthropoda</taxon>
        <taxon>Hexapoda</taxon>
        <taxon>Insecta</taxon>
        <taxon>Pterygota</taxon>
        <taxon>Neoptera</taxon>
        <taxon>Polyneoptera</taxon>
        <taxon>Phasmatodea</taxon>
        <taxon>Timematodea</taxon>
        <taxon>Timematoidea</taxon>
        <taxon>Timematidae</taxon>
        <taxon>Timema</taxon>
    </lineage>
</organism>
<sequence>MLPVAPSYRSTPPSDIFESEEIWQQLPIESQDKAFIVPFSPHCLAHSILSLHSSLFITIRVHCFSLLTLHVCCPAALSKPSVEPEEEYDYQNDEDYVYDDTPEEGTGDPVTGPPPVITTKGQVFNAKPGETVILPCNLENVDDAYVVMWIHGSTTLFTDNVQQHKDARLRRHPNNTLEISRATGEDSGTYTCKISAQPVVEISHTLNVPSPPKIVRVLPEASNRMLLKGTSLTLQCDATGHPKPTITWSRSNRNMPSGEKTVQGSSITFDSIDRHHAGTYDCTATNGIDKPARGTITIHVKYAPEIRVDKETVNSGEGYESALLCTVHAEPSATVTWAKDGKPVNLSSHMKSEVDQHTHILKISKTKKGDFGRYTCIANNTVGTKTKVIELTGLPSVAKFLTSSEEGKNQVVQWSVESHSPIIEYILRYRKQNTDEWVIQKPLVENGEGNVFTVRHTLSDLTPGKYEVVLRSQNEFGWSQDSQPHEFTQSSTS</sequence>
<dbReference type="InterPro" id="IPR013783">
    <property type="entry name" value="Ig-like_fold"/>
</dbReference>
<dbReference type="SMART" id="SM00409">
    <property type="entry name" value="IG"/>
    <property type="match status" value="3"/>
</dbReference>
<dbReference type="GO" id="GO:0005886">
    <property type="term" value="C:plasma membrane"/>
    <property type="evidence" value="ECO:0007669"/>
    <property type="project" value="TreeGrafter"/>
</dbReference>
<dbReference type="GO" id="GO:0007156">
    <property type="term" value="P:homophilic cell adhesion via plasma membrane adhesion molecules"/>
    <property type="evidence" value="ECO:0007669"/>
    <property type="project" value="TreeGrafter"/>
</dbReference>
<keyword evidence="2" id="KW-1015">Disulfide bond</keyword>
<dbReference type="SUPFAM" id="SSF49265">
    <property type="entry name" value="Fibronectin type III"/>
    <property type="match status" value="1"/>
</dbReference>
<keyword evidence="3" id="KW-0393">Immunoglobulin domain</keyword>
<dbReference type="AlphaFoldDB" id="A0A7R9NV48"/>
<dbReference type="CDD" id="cd00096">
    <property type="entry name" value="Ig"/>
    <property type="match status" value="1"/>
</dbReference>
<dbReference type="PANTHER" id="PTHR45080:SF33">
    <property type="entry name" value="IG-LIKE DOMAIN-CONTAINING PROTEIN"/>
    <property type="match status" value="1"/>
</dbReference>
<accession>A0A7R9NV48</accession>
<feature type="domain" description="Ig-like" evidence="5">
    <location>
        <begin position="114"/>
        <end position="203"/>
    </location>
</feature>
<name>A0A7R9NV48_9NEOP</name>
<dbReference type="GO" id="GO:0050808">
    <property type="term" value="P:synapse organization"/>
    <property type="evidence" value="ECO:0007669"/>
    <property type="project" value="TreeGrafter"/>
</dbReference>
<evidence type="ECO:0000256" key="1">
    <source>
        <dbReference type="ARBA" id="ARBA00022737"/>
    </source>
</evidence>
<dbReference type="InterPro" id="IPR003961">
    <property type="entry name" value="FN3_dom"/>
</dbReference>
<feature type="compositionally biased region" description="Polar residues" evidence="4">
    <location>
        <begin position="246"/>
        <end position="263"/>
    </location>
</feature>
<evidence type="ECO:0000256" key="3">
    <source>
        <dbReference type="ARBA" id="ARBA00023319"/>
    </source>
</evidence>
<dbReference type="GO" id="GO:0008046">
    <property type="term" value="F:axon guidance receptor activity"/>
    <property type="evidence" value="ECO:0007669"/>
    <property type="project" value="TreeGrafter"/>
</dbReference>
<dbReference type="InterPro" id="IPR036116">
    <property type="entry name" value="FN3_sf"/>
</dbReference>
<dbReference type="SMART" id="SM00060">
    <property type="entry name" value="FN3"/>
    <property type="match status" value="1"/>
</dbReference>
<gene>
    <name evidence="6" type="ORF">TTEB3V08_LOCUS5472</name>
</gene>
<dbReference type="InterPro" id="IPR013098">
    <property type="entry name" value="Ig_I-set"/>
</dbReference>
<dbReference type="Pfam" id="PF00041">
    <property type="entry name" value="fn3"/>
    <property type="match status" value="1"/>
</dbReference>
<evidence type="ECO:0000256" key="4">
    <source>
        <dbReference type="SAM" id="MobiDB-lite"/>
    </source>
</evidence>
<dbReference type="InterPro" id="IPR007110">
    <property type="entry name" value="Ig-like_dom"/>
</dbReference>
<dbReference type="PROSITE" id="PS50835">
    <property type="entry name" value="IG_LIKE"/>
    <property type="match status" value="3"/>
</dbReference>
<evidence type="ECO:0000313" key="6">
    <source>
        <dbReference type="EMBL" id="CAD7457479.1"/>
    </source>
</evidence>
<dbReference type="GO" id="GO:0043025">
    <property type="term" value="C:neuronal cell body"/>
    <property type="evidence" value="ECO:0007669"/>
    <property type="project" value="TreeGrafter"/>
</dbReference>
<dbReference type="GO" id="GO:0030424">
    <property type="term" value="C:axon"/>
    <property type="evidence" value="ECO:0007669"/>
    <property type="project" value="TreeGrafter"/>
</dbReference>
<keyword evidence="1" id="KW-0677">Repeat</keyword>
<protein>
    <recommendedName>
        <fullName evidence="5">Ig-like domain-containing protein</fullName>
    </recommendedName>
</protein>
<dbReference type="SUPFAM" id="SSF48726">
    <property type="entry name" value="Immunoglobulin"/>
    <property type="match status" value="3"/>
</dbReference>
<dbReference type="Pfam" id="PF13927">
    <property type="entry name" value="Ig_3"/>
    <property type="match status" value="2"/>
</dbReference>
<dbReference type="SMART" id="SM00408">
    <property type="entry name" value="IGc2"/>
    <property type="match status" value="3"/>
</dbReference>
<dbReference type="PANTHER" id="PTHR45080">
    <property type="entry name" value="CONTACTIN 5"/>
    <property type="match status" value="1"/>
</dbReference>
<dbReference type="InterPro" id="IPR036179">
    <property type="entry name" value="Ig-like_dom_sf"/>
</dbReference>